<evidence type="ECO:0000259" key="1">
    <source>
        <dbReference type="PROSITE" id="PS50275"/>
    </source>
</evidence>
<feature type="domain" description="SAC" evidence="1">
    <location>
        <begin position="396"/>
        <end position="477"/>
    </location>
</feature>
<sequence length="504" mass="56803">MLGKDCQGDAGLIINADQEGVEILSLEGEIKRVERAQVEHILIYNSLETPITKINLNGALGARLREIQLDYDGREGLTGWPIKFVEDLVIFFDLEGKTSLLAIDKIVKISASPVPLGEVELTQQGEKTELILGNALAQCTEAPRPGLYPTRTISDQIRISQFFSTYQKGFERLSRFQSRTRFYAKPFVFDRETKLGLPLMAPGREQEIPGQFPFYFQWSAGRPYSHQGLTVLGTKPNEWLPQVEPIFVMQTDLKSHFFNASFGGNPLALSAGSNYLVASRTFVADYVKKVATKEASLTPSFNYYAMSGIDYGPWSVAGGAYYPIYGVGAGGLFREVLPTRASPMARLLYQQARWRFKAIWSASNYSSGSPTKLDLRLATMDELAGSGLVTAQEAVLITDLTRFDLNARYLRLGVDQELNDQVQYGVDAIRVEVDYSETYQGWDQNYQARNWISRAFVKQKFGSYVELRGQVNLFWRQFDLVYFGKTSRFSEQQYSLIGSIEFII</sequence>
<protein>
    <recommendedName>
        <fullName evidence="1">SAC domain-containing protein</fullName>
    </recommendedName>
</protein>
<evidence type="ECO:0000313" key="3">
    <source>
        <dbReference type="Proteomes" id="UP000178449"/>
    </source>
</evidence>
<comment type="caution">
    <text evidence="2">The sequence shown here is derived from an EMBL/GenBank/DDBJ whole genome shotgun (WGS) entry which is preliminary data.</text>
</comment>
<organism evidence="2 3">
    <name type="scientific">Candidatus Lambdaproteobacteria bacterium RIFOXYD2_FULL_50_16</name>
    <dbReference type="NCBI Taxonomy" id="1817772"/>
    <lineage>
        <taxon>Bacteria</taxon>
        <taxon>Pseudomonadati</taxon>
        <taxon>Pseudomonadota</taxon>
        <taxon>Candidatus Lambdaproteobacteria</taxon>
    </lineage>
</organism>
<accession>A0A1F6G9K5</accession>
<dbReference type="PROSITE" id="PS50275">
    <property type="entry name" value="SAC"/>
    <property type="match status" value="1"/>
</dbReference>
<gene>
    <name evidence="2" type="ORF">A2527_06055</name>
</gene>
<dbReference type="InterPro" id="IPR002013">
    <property type="entry name" value="SAC_dom"/>
</dbReference>
<dbReference type="EMBL" id="MFNE01000035">
    <property type="protein sequence ID" value="OGG94758.1"/>
    <property type="molecule type" value="Genomic_DNA"/>
</dbReference>
<dbReference type="AlphaFoldDB" id="A0A1F6G9K5"/>
<dbReference type="STRING" id="1817772.A2527_06055"/>
<name>A0A1F6G9K5_9PROT</name>
<dbReference type="Proteomes" id="UP000178449">
    <property type="component" value="Unassembled WGS sequence"/>
</dbReference>
<reference evidence="2 3" key="1">
    <citation type="journal article" date="2016" name="Nat. Commun.">
        <title>Thousands of microbial genomes shed light on interconnected biogeochemical processes in an aquifer system.</title>
        <authorList>
            <person name="Anantharaman K."/>
            <person name="Brown C.T."/>
            <person name="Hug L.A."/>
            <person name="Sharon I."/>
            <person name="Castelle C.J."/>
            <person name="Probst A.J."/>
            <person name="Thomas B.C."/>
            <person name="Singh A."/>
            <person name="Wilkins M.J."/>
            <person name="Karaoz U."/>
            <person name="Brodie E.L."/>
            <person name="Williams K.H."/>
            <person name="Hubbard S.S."/>
            <person name="Banfield J.F."/>
        </authorList>
    </citation>
    <scope>NUCLEOTIDE SEQUENCE [LARGE SCALE GENOMIC DNA]</scope>
</reference>
<dbReference type="GO" id="GO:0016791">
    <property type="term" value="F:phosphatase activity"/>
    <property type="evidence" value="ECO:0007669"/>
    <property type="project" value="InterPro"/>
</dbReference>
<proteinExistence type="predicted"/>
<evidence type="ECO:0000313" key="2">
    <source>
        <dbReference type="EMBL" id="OGG94758.1"/>
    </source>
</evidence>